<keyword evidence="1" id="KW-0175">Coiled coil</keyword>
<reference evidence="2 3" key="1">
    <citation type="journal article" date="2022" name="Nat. Ecol. Evol.">
        <title>A masculinizing supergene underlies an exaggerated male reproductive morph in a spider.</title>
        <authorList>
            <person name="Hendrickx F."/>
            <person name="De Corte Z."/>
            <person name="Sonet G."/>
            <person name="Van Belleghem S.M."/>
            <person name="Kostlbacher S."/>
            <person name="Vangestel C."/>
        </authorList>
    </citation>
    <scope>NUCLEOTIDE SEQUENCE [LARGE SCALE GENOMIC DNA]</scope>
    <source>
        <strain evidence="2">W744_W776</strain>
    </source>
</reference>
<evidence type="ECO:0000313" key="3">
    <source>
        <dbReference type="Proteomes" id="UP000827092"/>
    </source>
</evidence>
<dbReference type="Proteomes" id="UP000827092">
    <property type="component" value="Unassembled WGS sequence"/>
</dbReference>
<sequence length="111" mass="13385">METVMLNVVSRCIRVLSEEKTSMSQKMLNARLNVRDWLKKFESIAKIPITKRLLNMAFDASKSYSRYLEDQRRIKILKEKEDKAKQEEKLKLEQQRQELLGKKVYLHWKQK</sequence>
<gene>
    <name evidence="2" type="ORF">JTE90_025519</name>
</gene>
<dbReference type="AlphaFoldDB" id="A0AAV6TWK0"/>
<dbReference type="EMBL" id="JAFNEN010000918">
    <property type="protein sequence ID" value="KAG8176061.1"/>
    <property type="molecule type" value="Genomic_DNA"/>
</dbReference>
<proteinExistence type="predicted"/>
<protein>
    <submittedName>
        <fullName evidence="2">Uncharacterized protein</fullName>
    </submittedName>
</protein>
<evidence type="ECO:0000256" key="1">
    <source>
        <dbReference type="SAM" id="Coils"/>
    </source>
</evidence>
<keyword evidence="3" id="KW-1185">Reference proteome</keyword>
<name>A0AAV6TWK0_9ARAC</name>
<organism evidence="2 3">
    <name type="scientific">Oedothorax gibbosus</name>
    <dbReference type="NCBI Taxonomy" id="931172"/>
    <lineage>
        <taxon>Eukaryota</taxon>
        <taxon>Metazoa</taxon>
        <taxon>Ecdysozoa</taxon>
        <taxon>Arthropoda</taxon>
        <taxon>Chelicerata</taxon>
        <taxon>Arachnida</taxon>
        <taxon>Araneae</taxon>
        <taxon>Araneomorphae</taxon>
        <taxon>Entelegynae</taxon>
        <taxon>Araneoidea</taxon>
        <taxon>Linyphiidae</taxon>
        <taxon>Erigoninae</taxon>
        <taxon>Oedothorax</taxon>
    </lineage>
</organism>
<evidence type="ECO:0000313" key="2">
    <source>
        <dbReference type="EMBL" id="KAG8176061.1"/>
    </source>
</evidence>
<accession>A0AAV6TWK0</accession>
<comment type="caution">
    <text evidence="2">The sequence shown here is derived from an EMBL/GenBank/DDBJ whole genome shotgun (WGS) entry which is preliminary data.</text>
</comment>
<feature type="coiled-coil region" evidence="1">
    <location>
        <begin position="67"/>
        <end position="98"/>
    </location>
</feature>